<keyword evidence="5" id="KW-0460">Magnesium</keyword>
<evidence type="ECO:0000259" key="6">
    <source>
        <dbReference type="Pfam" id="PF03372"/>
    </source>
</evidence>
<sequence>MKLATWNVNSLNVRLGHVLDWLQANPVDALCLQELKLPDEKFPHEALQAAGYHACWAGQKTYNGVAILSRTPLRDVQRNIPGYDDPQQRIIAASLTGPDGRPVRLISAYCPNGQAVGSDKYAYKLDWFQALRDWLDGEIARHPDLAILGDYNVAPTDEDVHDPAAWAGGILVSAPERQAFRDLLELGLRDTFRLFEQPPRTFSWWDYRQMGFRRNAGLRIDHILATSGLAAHCRECTVDKTPRGWEKPSDHAPVVATFGPTLTAAA</sequence>
<feature type="domain" description="Endonuclease/exonuclease/phosphatase" evidence="6">
    <location>
        <begin position="4"/>
        <end position="251"/>
    </location>
</feature>
<dbReference type="PROSITE" id="PS51435">
    <property type="entry name" value="AP_NUCLEASE_F1_4"/>
    <property type="match status" value="1"/>
</dbReference>
<dbReference type="EMBL" id="BAAAFN010000006">
    <property type="protein sequence ID" value="GAA0219218.1"/>
    <property type="molecule type" value="Genomic_DNA"/>
</dbReference>
<dbReference type="CDD" id="cd09086">
    <property type="entry name" value="ExoIII-like_AP-endo"/>
    <property type="match status" value="1"/>
</dbReference>
<organism evidence="7 8">
    <name type="scientific">Castellaniella daejeonensis</name>
    <dbReference type="NCBI Taxonomy" id="659013"/>
    <lineage>
        <taxon>Bacteria</taxon>
        <taxon>Pseudomonadati</taxon>
        <taxon>Pseudomonadota</taxon>
        <taxon>Betaproteobacteria</taxon>
        <taxon>Burkholderiales</taxon>
        <taxon>Alcaligenaceae</taxon>
        <taxon>Castellaniella</taxon>
    </lineage>
</organism>
<dbReference type="Proteomes" id="UP001501176">
    <property type="component" value="Unassembled WGS sequence"/>
</dbReference>
<dbReference type="Pfam" id="PF03372">
    <property type="entry name" value="Exo_endo_phos"/>
    <property type="match status" value="1"/>
</dbReference>
<dbReference type="InterPro" id="IPR037493">
    <property type="entry name" value="ExoIII-like"/>
</dbReference>
<dbReference type="NCBIfam" id="TIGR00633">
    <property type="entry name" value="xth"/>
    <property type="match status" value="1"/>
</dbReference>
<evidence type="ECO:0000256" key="5">
    <source>
        <dbReference type="ARBA" id="ARBA00022842"/>
    </source>
</evidence>
<keyword evidence="4" id="KW-0378">Hydrolase</keyword>
<dbReference type="Gene3D" id="3.60.10.10">
    <property type="entry name" value="Endonuclease/exonuclease/phosphatase"/>
    <property type="match status" value="1"/>
</dbReference>
<protein>
    <submittedName>
        <fullName evidence="7">Exodeoxyribonuclease III</fullName>
    </submittedName>
</protein>
<keyword evidence="8" id="KW-1185">Reference proteome</keyword>
<dbReference type="PANTHER" id="PTHR43250:SF2">
    <property type="entry name" value="EXODEOXYRIBONUCLEASE III"/>
    <property type="match status" value="1"/>
</dbReference>
<comment type="similarity">
    <text evidence="2">Belongs to the DNA repair enzymes AP/ExoA family.</text>
</comment>
<keyword evidence="3" id="KW-0479">Metal-binding</keyword>
<dbReference type="InterPro" id="IPR036691">
    <property type="entry name" value="Endo/exonu/phosph_ase_sf"/>
</dbReference>
<dbReference type="RefSeq" id="WP_343819935.1">
    <property type="nucleotide sequence ID" value="NZ_BAAAFN010000006.1"/>
</dbReference>
<evidence type="ECO:0000256" key="3">
    <source>
        <dbReference type="ARBA" id="ARBA00022723"/>
    </source>
</evidence>
<dbReference type="NCBIfam" id="TIGR00195">
    <property type="entry name" value="exoDNase_III"/>
    <property type="match status" value="1"/>
</dbReference>
<dbReference type="PANTHER" id="PTHR43250">
    <property type="entry name" value="EXODEOXYRIBONUCLEASE III"/>
    <property type="match status" value="1"/>
</dbReference>
<evidence type="ECO:0000313" key="8">
    <source>
        <dbReference type="Proteomes" id="UP001501176"/>
    </source>
</evidence>
<evidence type="ECO:0000256" key="2">
    <source>
        <dbReference type="ARBA" id="ARBA00007092"/>
    </source>
</evidence>
<gene>
    <name evidence="7" type="primary">xth</name>
    <name evidence="7" type="ORF">GCM10009125_05180</name>
</gene>
<evidence type="ECO:0000256" key="1">
    <source>
        <dbReference type="ARBA" id="ARBA00001946"/>
    </source>
</evidence>
<evidence type="ECO:0000256" key="4">
    <source>
        <dbReference type="ARBA" id="ARBA00022801"/>
    </source>
</evidence>
<evidence type="ECO:0000313" key="7">
    <source>
        <dbReference type="EMBL" id="GAA0219218.1"/>
    </source>
</evidence>
<proteinExistence type="inferred from homology"/>
<comment type="cofactor">
    <cofactor evidence="1">
        <name>Mg(2+)</name>
        <dbReference type="ChEBI" id="CHEBI:18420"/>
    </cofactor>
</comment>
<dbReference type="SUPFAM" id="SSF56219">
    <property type="entry name" value="DNase I-like"/>
    <property type="match status" value="1"/>
</dbReference>
<name>A0ABN0TDV3_9BURK</name>
<dbReference type="InterPro" id="IPR004808">
    <property type="entry name" value="AP_endonuc_1"/>
</dbReference>
<dbReference type="InterPro" id="IPR005135">
    <property type="entry name" value="Endo/exonuclease/phosphatase"/>
</dbReference>
<comment type="caution">
    <text evidence="7">The sequence shown here is derived from an EMBL/GenBank/DDBJ whole genome shotgun (WGS) entry which is preliminary data.</text>
</comment>
<reference evidence="7 8" key="1">
    <citation type="journal article" date="2019" name="Int. J. Syst. Evol. Microbiol.">
        <title>The Global Catalogue of Microorganisms (GCM) 10K type strain sequencing project: providing services to taxonomists for standard genome sequencing and annotation.</title>
        <authorList>
            <consortium name="The Broad Institute Genomics Platform"/>
            <consortium name="The Broad Institute Genome Sequencing Center for Infectious Disease"/>
            <person name="Wu L."/>
            <person name="Ma J."/>
        </authorList>
    </citation>
    <scope>NUCLEOTIDE SEQUENCE [LARGE SCALE GENOMIC DNA]</scope>
    <source>
        <strain evidence="7 8">JCM 16240</strain>
    </source>
</reference>
<accession>A0ABN0TDV3</accession>